<dbReference type="SUPFAM" id="SSF50486">
    <property type="entry name" value="FMT C-terminal domain-like"/>
    <property type="match status" value="1"/>
</dbReference>
<dbReference type="CDD" id="cd00540">
    <property type="entry name" value="AAG"/>
    <property type="match status" value="1"/>
</dbReference>
<organism evidence="7">
    <name type="scientific">Nocardia globerula</name>
    <dbReference type="NCBI Taxonomy" id="1818"/>
    <lineage>
        <taxon>Bacteria</taxon>
        <taxon>Bacillati</taxon>
        <taxon>Actinomycetota</taxon>
        <taxon>Actinomycetes</taxon>
        <taxon>Mycobacteriales</taxon>
        <taxon>Nocardiaceae</taxon>
        <taxon>Nocardia</taxon>
    </lineage>
</organism>
<keyword evidence="3 5" id="KW-0378">Hydrolase</keyword>
<accession>A0A652YZI7</accession>
<dbReference type="NCBIfam" id="TIGR00567">
    <property type="entry name" value="3mg"/>
    <property type="match status" value="1"/>
</dbReference>
<comment type="similarity">
    <text evidence="1 5">Belongs to the DNA glycosylase MPG family.</text>
</comment>
<name>A0A652YZI7_NOCGL</name>
<gene>
    <name evidence="7" type="ORF">FNL38_1011397</name>
</gene>
<dbReference type="PANTHER" id="PTHR10429:SF0">
    <property type="entry name" value="DNA-3-METHYLADENINE GLYCOSYLASE"/>
    <property type="match status" value="1"/>
</dbReference>
<feature type="compositionally biased region" description="Basic and acidic residues" evidence="6">
    <location>
        <begin position="111"/>
        <end position="126"/>
    </location>
</feature>
<dbReference type="GO" id="GO:0006284">
    <property type="term" value="P:base-excision repair"/>
    <property type="evidence" value="ECO:0007669"/>
    <property type="project" value="InterPro"/>
</dbReference>
<dbReference type="NCBIfam" id="NF002003">
    <property type="entry name" value="PRK00802.1-3"/>
    <property type="match status" value="1"/>
</dbReference>
<keyword evidence="4 5" id="KW-0234">DNA repair</keyword>
<dbReference type="PANTHER" id="PTHR10429">
    <property type="entry name" value="DNA-3-METHYLADENINE GLYCOSYLASE"/>
    <property type="match status" value="1"/>
</dbReference>
<evidence type="ECO:0000256" key="6">
    <source>
        <dbReference type="SAM" id="MobiDB-lite"/>
    </source>
</evidence>
<evidence type="ECO:0000256" key="1">
    <source>
        <dbReference type="ARBA" id="ARBA00009232"/>
    </source>
</evidence>
<dbReference type="Gene3D" id="3.10.300.10">
    <property type="entry name" value="Methylpurine-DNA glycosylase (MPG)"/>
    <property type="match status" value="1"/>
</dbReference>
<proteinExistence type="inferred from homology"/>
<dbReference type="InterPro" id="IPR003180">
    <property type="entry name" value="MPG"/>
</dbReference>
<evidence type="ECO:0000256" key="2">
    <source>
        <dbReference type="ARBA" id="ARBA00022763"/>
    </source>
</evidence>
<sequence>MVSIKQLASVTSPLEAGLIILGSTLSVDDVSLRIVEVEAYGGEKDGPWPDPAAHSYRGRTPRNRVMFERAGLLYVYRSYGMHFCMNISYGPAGVAGGVLLRAAEVEAGHDIVSGRRSPDRPPRDWARGPGNLGSAAGITLADNGADVFDRDSRIRLDLSESDNWVAGPRVGVSSAAEIPWRLWIPDSPAVSAYRRSPRAPALS</sequence>
<dbReference type="EC" id="3.2.2.-" evidence="5"/>
<evidence type="ECO:0000256" key="3">
    <source>
        <dbReference type="ARBA" id="ARBA00022801"/>
    </source>
</evidence>
<dbReference type="EMBL" id="VNIQ01000001">
    <property type="protein sequence ID" value="TYQ09017.1"/>
    <property type="molecule type" value="Genomic_DNA"/>
</dbReference>
<dbReference type="GO" id="GO:0003677">
    <property type="term" value="F:DNA binding"/>
    <property type="evidence" value="ECO:0007669"/>
    <property type="project" value="InterPro"/>
</dbReference>
<comment type="caution">
    <text evidence="7">The sequence shown here is derived from an EMBL/GenBank/DDBJ whole genome shotgun (WGS) entry which is preliminary data.</text>
</comment>
<evidence type="ECO:0000256" key="5">
    <source>
        <dbReference type="HAMAP-Rule" id="MF_00527"/>
    </source>
</evidence>
<dbReference type="HAMAP" id="MF_00527">
    <property type="entry name" value="3MGH"/>
    <property type="match status" value="1"/>
</dbReference>
<feature type="region of interest" description="Disordered" evidence="6">
    <location>
        <begin position="111"/>
        <end position="131"/>
    </location>
</feature>
<keyword evidence="2 5" id="KW-0227">DNA damage</keyword>
<dbReference type="InterPro" id="IPR011034">
    <property type="entry name" value="Formyl_transferase-like_C_sf"/>
</dbReference>
<dbReference type="GO" id="GO:0003905">
    <property type="term" value="F:alkylbase DNA N-glycosylase activity"/>
    <property type="evidence" value="ECO:0007669"/>
    <property type="project" value="InterPro"/>
</dbReference>
<protein>
    <recommendedName>
        <fullName evidence="5">Putative 3-methyladenine DNA glycosylase</fullName>
        <ecNumber evidence="5">3.2.2.-</ecNumber>
    </recommendedName>
</protein>
<evidence type="ECO:0000256" key="4">
    <source>
        <dbReference type="ARBA" id="ARBA00023204"/>
    </source>
</evidence>
<reference evidence="7" key="1">
    <citation type="submission" date="2019-07" db="EMBL/GenBank/DDBJ databases">
        <title>Genomic Encyclopedia of Type Strains, Phase IV (KMG-IV): sequencing the most valuable type-strain genomes for metagenomic binning, comparative biology and taxonomic classification.</title>
        <authorList>
            <person name="Goeker M."/>
        </authorList>
    </citation>
    <scope>NUCLEOTIDE SEQUENCE</scope>
    <source>
        <strain evidence="7">DSM 44596</strain>
    </source>
</reference>
<dbReference type="InterPro" id="IPR036995">
    <property type="entry name" value="MPG_sf"/>
</dbReference>
<evidence type="ECO:0000313" key="7">
    <source>
        <dbReference type="EMBL" id="TYQ09017.1"/>
    </source>
</evidence>
<dbReference type="AlphaFoldDB" id="A0A652YZI7"/>
<dbReference type="Pfam" id="PF02245">
    <property type="entry name" value="Pur_DNA_glyco"/>
    <property type="match status" value="1"/>
</dbReference>